<evidence type="ECO:0000256" key="4">
    <source>
        <dbReference type="ARBA" id="ARBA00022723"/>
    </source>
</evidence>
<gene>
    <name evidence="8" type="ORF">NMOB1V02_LOCUS6409</name>
</gene>
<keyword evidence="9" id="KW-1185">Reference proteome</keyword>
<evidence type="ECO:0000313" key="9">
    <source>
        <dbReference type="Proteomes" id="UP000678499"/>
    </source>
</evidence>
<evidence type="ECO:0000313" key="8">
    <source>
        <dbReference type="EMBL" id="CAD7278712.1"/>
    </source>
</evidence>
<comment type="similarity">
    <text evidence="2">Belongs to the HMG-CoA lyase family.</text>
</comment>
<dbReference type="EC" id="4.1.3.4" evidence="3"/>
<feature type="domain" description="Pyruvate carboxyltransferase" evidence="7">
    <location>
        <begin position="104"/>
        <end position="365"/>
    </location>
</feature>
<accession>A0A7R9GDS9</accession>
<dbReference type="GO" id="GO:0046872">
    <property type="term" value="F:metal ion binding"/>
    <property type="evidence" value="ECO:0007669"/>
    <property type="project" value="UniProtKB-KW"/>
</dbReference>
<proteinExistence type="inferred from homology"/>
<dbReference type="FunFam" id="3.20.20.70:FF:000201">
    <property type="entry name" value="Hydroxymethylglutaryl-CoA lyase"/>
    <property type="match status" value="1"/>
</dbReference>
<dbReference type="GO" id="GO:0006552">
    <property type="term" value="P:L-leucine catabolic process"/>
    <property type="evidence" value="ECO:0007669"/>
    <property type="project" value="TreeGrafter"/>
</dbReference>
<dbReference type="AlphaFoldDB" id="A0A7R9GDS9"/>
<evidence type="ECO:0000256" key="3">
    <source>
        <dbReference type="ARBA" id="ARBA00012910"/>
    </source>
</evidence>
<evidence type="ECO:0000256" key="5">
    <source>
        <dbReference type="ARBA" id="ARBA00023239"/>
    </source>
</evidence>
<evidence type="ECO:0000256" key="6">
    <source>
        <dbReference type="ARBA" id="ARBA00049877"/>
    </source>
</evidence>
<keyword evidence="5" id="KW-0456">Lyase</keyword>
<dbReference type="OrthoDB" id="1905920at2759"/>
<dbReference type="EMBL" id="OA883364">
    <property type="protein sequence ID" value="CAD7278712.1"/>
    <property type="molecule type" value="Genomic_DNA"/>
</dbReference>
<dbReference type="UniPathway" id="UPA00896">
    <property type="reaction ID" value="UER00863"/>
</dbReference>
<evidence type="ECO:0000256" key="2">
    <source>
        <dbReference type="ARBA" id="ARBA00009405"/>
    </source>
</evidence>
<protein>
    <recommendedName>
        <fullName evidence="3">hydroxymethylglutaryl-CoA lyase</fullName>
        <ecNumber evidence="3">4.1.3.4</ecNumber>
    </recommendedName>
</protein>
<dbReference type="Proteomes" id="UP000678499">
    <property type="component" value="Unassembled WGS sequence"/>
</dbReference>
<dbReference type="NCBIfam" id="NF004283">
    <property type="entry name" value="PRK05692.1"/>
    <property type="match status" value="1"/>
</dbReference>
<dbReference type="PROSITE" id="PS50991">
    <property type="entry name" value="PYR_CT"/>
    <property type="match status" value="1"/>
</dbReference>
<sequence>MVSATLLGQAARSCCVMDSLVSTFTSKQGRAWLSRSGQSWMRNVDMVFSTLSSSVNFSGGKVSFSSDASKRRTEVSSGPDWLSITEVIGKESSSGADFKLPSEVKLVEVGARDGLQNESTFVPTDVKVELIHRLADAGMPFVSPKWVPQMADNEAVVKRLKRKPGVSYPALVPNVQGYKQARECGVDEIAIFTTASETFCKKNTNCDVATSLKRIEDIMSLALGDGVKVRGYVSCIVGCPYEGFVSPSATAKVAKKLYDMGCYEISLGDTIGVGTPGSLVPLVNEVKLHVPVEKLAIHCHDTYGQALANILAVMQTGVQIIDCSVGGLGGCPYANGASGNVSSEDVVYLMAGLGVKTGVDLPKLLEAGDFICKNIGRKSSSKVASATGACSS</sequence>
<dbReference type="Gene3D" id="3.20.20.70">
    <property type="entry name" value="Aldolase class I"/>
    <property type="match status" value="1"/>
</dbReference>
<dbReference type="GO" id="GO:0004419">
    <property type="term" value="F:hydroxymethylglutaryl-CoA lyase activity"/>
    <property type="evidence" value="ECO:0007669"/>
    <property type="project" value="UniProtKB-EC"/>
</dbReference>
<dbReference type="Pfam" id="PF00682">
    <property type="entry name" value="HMGL-like"/>
    <property type="match status" value="1"/>
</dbReference>
<evidence type="ECO:0000259" key="7">
    <source>
        <dbReference type="PROSITE" id="PS50991"/>
    </source>
</evidence>
<dbReference type="PANTHER" id="PTHR42738:SF7">
    <property type="entry name" value="HYDROXYMETHYLGLUTARYL-COA LYASE"/>
    <property type="match status" value="1"/>
</dbReference>
<name>A0A7R9GDS9_9CRUS</name>
<dbReference type="InterPro" id="IPR013785">
    <property type="entry name" value="Aldolase_TIM"/>
</dbReference>
<organism evidence="8">
    <name type="scientific">Notodromas monacha</name>
    <dbReference type="NCBI Taxonomy" id="399045"/>
    <lineage>
        <taxon>Eukaryota</taxon>
        <taxon>Metazoa</taxon>
        <taxon>Ecdysozoa</taxon>
        <taxon>Arthropoda</taxon>
        <taxon>Crustacea</taxon>
        <taxon>Oligostraca</taxon>
        <taxon>Ostracoda</taxon>
        <taxon>Podocopa</taxon>
        <taxon>Podocopida</taxon>
        <taxon>Cypridocopina</taxon>
        <taxon>Cypridoidea</taxon>
        <taxon>Cyprididae</taxon>
        <taxon>Notodromas</taxon>
    </lineage>
</organism>
<dbReference type="CDD" id="cd07938">
    <property type="entry name" value="DRE_TIM_HMGL"/>
    <property type="match status" value="1"/>
</dbReference>
<dbReference type="GO" id="GO:0046951">
    <property type="term" value="P:ketone body biosynthetic process"/>
    <property type="evidence" value="ECO:0007669"/>
    <property type="project" value="TreeGrafter"/>
</dbReference>
<dbReference type="EMBL" id="CAJPEX010001327">
    <property type="protein sequence ID" value="CAG0918864.1"/>
    <property type="molecule type" value="Genomic_DNA"/>
</dbReference>
<comment type="pathway">
    <text evidence="1">Metabolic intermediate metabolism; (S)-3-hydroxy-3-methylglutaryl-CoA degradation; acetoacetate from (S)-3-hydroxy-3-methylglutaryl-CoA: step 1/1.</text>
</comment>
<comment type="catalytic activity">
    <reaction evidence="6">
        <text>(3S)-3-hydroxy-3-methylglutaryl-CoA = acetoacetate + acetyl-CoA</text>
        <dbReference type="Rhea" id="RHEA:24404"/>
        <dbReference type="ChEBI" id="CHEBI:13705"/>
        <dbReference type="ChEBI" id="CHEBI:43074"/>
        <dbReference type="ChEBI" id="CHEBI:57288"/>
        <dbReference type="EC" id="4.1.3.4"/>
    </reaction>
</comment>
<reference evidence="8" key="1">
    <citation type="submission" date="2020-11" db="EMBL/GenBank/DDBJ databases">
        <authorList>
            <person name="Tran Van P."/>
        </authorList>
    </citation>
    <scope>NUCLEOTIDE SEQUENCE</scope>
</reference>
<dbReference type="SUPFAM" id="SSF51569">
    <property type="entry name" value="Aldolase"/>
    <property type="match status" value="1"/>
</dbReference>
<dbReference type="InterPro" id="IPR000891">
    <property type="entry name" value="PYR_CT"/>
</dbReference>
<keyword evidence="4" id="KW-0479">Metal-binding</keyword>
<evidence type="ECO:0000256" key="1">
    <source>
        <dbReference type="ARBA" id="ARBA00005143"/>
    </source>
</evidence>
<dbReference type="InterPro" id="IPR043594">
    <property type="entry name" value="HMGL"/>
</dbReference>
<dbReference type="PANTHER" id="PTHR42738">
    <property type="entry name" value="HYDROXYMETHYLGLUTARYL-COA LYASE"/>
    <property type="match status" value="1"/>
</dbReference>